<dbReference type="Pfam" id="PF04854">
    <property type="entry name" value="DUF624"/>
    <property type="match status" value="1"/>
</dbReference>
<reference evidence="2" key="2">
    <citation type="submission" date="2021-04" db="EMBL/GenBank/DDBJ databases">
        <authorList>
            <person name="Gilroy R."/>
        </authorList>
    </citation>
    <scope>NUCLEOTIDE SEQUENCE</scope>
    <source>
        <strain evidence="2">CHK171-505</strain>
    </source>
</reference>
<evidence type="ECO:0000256" key="1">
    <source>
        <dbReference type="SAM" id="Phobius"/>
    </source>
</evidence>
<dbReference type="InterPro" id="IPR006938">
    <property type="entry name" value="DUF624"/>
</dbReference>
<feature type="transmembrane region" description="Helical" evidence="1">
    <location>
        <begin position="150"/>
        <end position="172"/>
    </location>
</feature>
<feature type="transmembrane region" description="Helical" evidence="1">
    <location>
        <begin position="82"/>
        <end position="106"/>
    </location>
</feature>
<accession>A0A9D2I0X1</accession>
<reference evidence="2" key="1">
    <citation type="journal article" date="2021" name="PeerJ">
        <title>Extensive microbial diversity within the chicken gut microbiome revealed by metagenomics and culture.</title>
        <authorList>
            <person name="Gilroy R."/>
            <person name="Ravi A."/>
            <person name="Getino M."/>
            <person name="Pursley I."/>
            <person name="Horton D.L."/>
            <person name="Alikhan N.F."/>
            <person name="Baker D."/>
            <person name="Gharbi K."/>
            <person name="Hall N."/>
            <person name="Watson M."/>
            <person name="Adriaenssens E.M."/>
            <person name="Foster-Nyarko E."/>
            <person name="Jarju S."/>
            <person name="Secka A."/>
            <person name="Antonio M."/>
            <person name="Oren A."/>
            <person name="Chaudhuri R.R."/>
            <person name="La Ragione R."/>
            <person name="Hildebrand F."/>
            <person name="Pallen M.J."/>
        </authorList>
    </citation>
    <scope>NUCLEOTIDE SEQUENCE</scope>
    <source>
        <strain evidence="2">CHK171-505</strain>
    </source>
</reference>
<dbReference type="EMBL" id="DWYW01000183">
    <property type="protein sequence ID" value="HJA90716.1"/>
    <property type="molecule type" value="Genomic_DNA"/>
</dbReference>
<keyword evidence="1" id="KW-0472">Membrane</keyword>
<feature type="transmembrane region" description="Helical" evidence="1">
    <location>
        <begin position="112"/>
        <end position="138"/>
    </location>
</feature>
<protein>
    <submittedName>
        <fullName evidence="2">DUF624 domain-containing protein</fullName>
    </submittedName>
</protein>
<feature type="transmembrane region" description="Helical" evidence="1">
    <location>
        <begin position="178"/>
        <end position="198"/>
    </location>
</feature>
<dbReference type="Proteomes" id="UP000886856">
    <property type="component" value="Unassembled WGS sequence"/>
</dbReference>
<name>A0A9D2I0X1_9LACT</name>
<sequence>MSQKPATTWSKLYAGLNGLYIAAIINLLFLIGVLLGFGIFGLAPAYVSCLEVGKRYHQHRLDKPIRTFFKLYKKNMISSNQVFLVQIFFMVLLWVDSQLILGLSFFNTNVMIPILAVIQLILLTVMLTSGALLSYYQLKSWETIKKSIQFSFYNLAGIVLVLLWVGICFYGSLLLPGLIPFLSFGLCLIVISGIYLKLFENNEVEISKLENKEGMMEFK</sequence>
<gene>
    <name evidence="2" type="ORF">H9948_08005</name>
</gene>
<feature type="transmembrane region" description="Helical" evidence="1">
    <location>
        <begin position="20"/>
        <end position="47"/>
    </location>
</feature>
<organism evidence="2 3">
    <name type="scientific">Candidatus Jeotgalibaca merdavium</name>
    <dbReference type="NCBI Taxonomy" id="2838627"/>
    <lineage>
        <taxon>Bacteria</taxon>
        <taxon>Bacillati</taxon>
        <taxon>Bacillota</taxon>
        <taxon>Bacilli</taxon>
        <taxon>Lactobacillales</taxon>
        <taxon>Carnobacteriaceae</taxon>
        <taxon>Jeotgalibaca</taxon>
    </lineage>
</organism>
<dbReference type="AlphaFoldDB" id="A0A9D2I0X1"/>
<keyword evidence="1" id="KW-0812">Transmembrane</keyword>
<keyword evidence="1" id="KW-1133">Transmembrane helix</keyword>
<proteinExistence type="predicted"/>
<evidence type="ECO:0000313" key="2">
    <source>
        <dbReference type="EMBL" id="HJA90716.1"/>
    </source>
</evidence>
<comment type="caution">
    <text evidence="2">The sequence shown here is derived from an EMBL/GenBank/DDBJ whole genome shotgun (WGS) entry which is preliminary data.</text>
</comment>
<evidence type="ECO:0000313" key="3">
    <source>
        <dbReference type="Proteomes" id="UP000886856"/>
    </source>
</evidence>